<dbReference type="Proteomes" id="UP000593562">
    <property type="component" value="Unassembled WGS sequence"/>
</dbReference>
<dbReference type="AlphaFoldDB" id="A0A7J7BTJ0"/>
<keyword evidence="5" id="KW-0732">Signal</keyword>
<dbReference type="Gene3D" id="2.30.30.1150">
    <property type="match status" value="1"/>
</dbReference>
<sequence>MAPTSVCLFLLLSLLPFNFLLKIFCRYLLNDSCCCTQSRNHWRNDVLQKMYMSLRDTGAIQDCIRDALSFHQGIDSATTTKEHDTCSRDRCKISSQMGSTSNGTQYVAKEEPGVLSNGPTNAIGHPSCTEMCVNGFSDILASEKFHSLCKLLVENFQGLNVDSLFNLSLINSRMKEGAYEQTPELFSVDVQQVWRQLEVIGTEMSSLAKSLSNLSVAYCSKHIRKSGAKLEQPEDIYKVCICRLCGTTADGRGCLVCDSCEEMYHVSCIEPAVKEVPPKSWYCSICTGKGIGSTHENCAVCERLRASLVNQVAHHISPRSQRFKEFDENSNVSSEDGHQLLKGNEECKICRSKLKNGDEFRICHHALCDYKYYHTRCLTIKQLKSYCPHWYCPSCLCRICLTDKDDDQIVLCDACDEAYHTYCMSPPRSSIPKGKWFCVKCHSQIQQIRRVRIAYEKLQKDEDGKGALKNSENEVSENGQAANTGKCGVGMDMLLSAANTLNYEEKVAAVSHENSNSMVLYHNRF</sequence>
<accession>A0A7J7BTJ0</accession>
<evidence type="ECO:0000256" key="2">
    <source>
        <dbReference type="ARBA" id="ARBA00022771"/>
    </source>
</evidence>
<feature type="domain" description="PHD-type" evidence="6">
    <location>
        <begin position="239"/>
        <end position="289"/>
    </location>
</feature>
<evidence type="ECO:0000256" key="1">
    <source>
        <dbReference type="ARBA" id="ARBA00022723"/>
    </source>
</evidence>
<dbReference type="InterPro" id="IPR019787">
    <property type="entry name" value="Znf_PHD-finger"/>
</dbReference>
<comment type="caution">
    <text evidence="7">The sequence shown here is derived from an EMBL/GenBank/DDBJ whole genome shotgun (WGS) entry which is preliminary data.</text>
</comment>
<protein>
    <submittedName>
        <fullName evidence="7">RING/FYVE/PHD-type zinc finger family protein putative isoform 1</fullName>
    </submittedName>
</protein>
<dbReference type="EMBL" id="JAAARO010000023">
    <property type="protein sequence ID" value="KAF5725298.1"/>
    <property type="molecule type" value="Genomic_DNA"/>
</dbReference>
<dbReference type="InterPro" id="IPR019786">
    <property type="entry name" value="Zinc_finger_PHD-type_CS"/>
</dbReference>
<reference evidence="7 8" key="1">
    <citation type="journal article" date="2020" name="Nat. Commun.">
        <title>Genome of Tripterygium wilfordii and identification of cytochrome P450 involved in triptolide biosynthesis.</title>
        <authorList>
            <person name="Tu L."/>
            <person name="Su P."/>
            <person name="Zhang Z."/>
            <person name="Gao L."/>
            <person name="Wang J."/>
            <person name="Hu T."/>
            <person name="Zhou J."/>
            <person name="Zhang Y."/>
            <person name="Zhao Y."/>
            <person name="Liu Y."/>
            <person name="Song Y."/>
            <person name="Tong Y."/>
            <person name="Lu Y."/>
            <person name="Yang J."/>
            <person name="Xu C."/>
            <person name="Jia M."/>
            <person name="Peters R.J."/>
            <person name="Huang L."/>
            <person name="Gao W."/>
        </authorList>
    </citation>
    <scope>NUCLEOTIDE SEQUENCE [LARGE SCALE GENOMIC DNA]</scope>
    <source>
        <strain evidence="8">cv. XIE 37</strain>
        <tissue evidence="7">Leaf</tissue>
    </source>
</reference>
<keyword evidence="8" id="KW-1185">Reference proteome</keyword>
<evidence type="ECO:0000313" key="7">
    <source>
        <dbReference type="EMBL" id="KAF5725298.1"/>
    </source>
</evidence>
<dbReference type="SUPFAM" id="SSF57903">
    <property type="entry name" value="FYVE/PHD zinc finger"/>
    <property type="match status" value="3"/>
</dbReference>
<keyword evidence="2 4" id="KW-0863">Zinc-finger</keyword>
<dbReference type="InParanoid" id="A0A7J7BTJ0"/>
<feature type="domain" description="PHD-type" evidence="6">
    <location>
        <begin position="394"/>
        <end position="444"/>
    </location>
</feature>
<dbReference type="InterPro" id="IPR001965">
    <property type="entry name" value="Znf_PHD"/>
</dbReference>
<dbReference type="Pfam" id="PF00628">
    <property type="entry name" value="PHD"/>
    <property type="match status" value="2"/>
</dbReference>
<evidence type="ECO:0000259" key="6">
    <source>
        <dbReference type="PROSITE" id="PS50016"/>
    </source>
</evidence>
<dbReference type="PANTHER" id="PTHR47162">
    <property type="entry name" value="OS02G0192300 PROTEIN"/>
    <property type="match status" value="1"/>
</dbReference>
<dbReference type="InterPro" id="IPR011011">
    <property type="entry name" value="Znf_FYVE_PHD"/>
</dbReference>
<evidence type="ECO:0000256" key="4">
    <source>
        <dbReference type="PROSITE-ProRule" id="PRU00146"/>
    </source>
</evidence>
<name>A0A7J7BTJ0_TRIWF</name>
<dbReference type="Gene3D" id="3.30.40.10">
    <property type="entry name" value="Zinc/RING finger domain, C3HC4 (zinc finger)"/>
    <property type="match status" value="1"/>
</dbReference>
<keyword evidence="1" id="KW-0479">Metal-binding</keyword>
<dbReference type="GO" id="GO:0008270">
    <property type="term" value="F:zinc ion binding"/>
    <property type="evidence" value="ECO:0007669"/>
    <property type="project" value="UniProtKB-KW"/>
</dbReference>
<proteinExistence type="predicted"/>
<dbReference type="PROSITE" id="PS01359">
    <property type="entry name" value="ZF_PHD_1"/>
    <property type="match status" value="1"/>
</dbReference>
<feature type="signal peptide" evidence="5">
    <location>
        <begin position="1"/>
        <end position="25"/>
    </location>
</feature>
<evidence type="ECO:0000256" key="3">
    <source>
        <dbReference type="ARBA" id="ARBA00022833"/>
    </source>
</evidence>
<feature type="chain" id="PRO_5029684482" evidence="5">
    <location>
        <begin position="26"/>
        <end position="525"/>
    </location>
</feature>
<evidence type="ECO:0000256" key="5">
    <source>
        <dbReference type="SAM" id="SignalP"/>
    </source>
</evidence>
<evidence type="ECO:0000313" key="8">
    <source>
        <dbReference type="Proteomes" id="UP000593562"/>
    </source>
</evidence>
<organism evidence="7 8">
    <name type="scientific">Tripterygium wilfordii</name>
    <name type="common">Thunder God vine</name>
    <dbReference type="NCBI Taxonomy" id="458696"/>
    <lineage>
        <taxon>Eukaryota</taxon>
        <taxon>Viridiplantae</taxon>
        <taxon>Streptophyta</taxon>
        <taxon>Embryophyta</taxon>
        <taxon>Tracheophyta</taxon>
        <taxon>Spermatophyta</taxon>
        <taxon>Magnoliopsida</taxon>
        <taxon>eudicotyledons</taxon>
        <taxon>Gunneridae</taxon>
        <taxon>Pentapetalae</taxon>
        <taxon>rosids</taxon>
        <taxon>fabids</taxon>
        <taxon>Celastrales</taxon>
        <taxon>Celastraceae</taxon>
        <taxon>Tripterygium</taxon>
    </lineage>
</organism>
<dbReference type="PANTHER" id="PTHR47162:SF9">
    <property type="entry name" value="PHD FINGER PROTEIN EHD3-LIKE"/>
    <property type="match status" value="1"/>
</dbReference>
<dbReference type="InterPro" id="IPR013083">
    <property type="entry name" value="Znf_RING/FYVE/PHD"/>
</dbReference>
<gene>
    <name evidence="7" type="ORF">HS088_TW23G00019</name>
</gene>
<keyword evidence="3" id="KW-0862">Zinc</keyword>
<dbReference type="PROSITE" id="PS50016">
    <property type="entry name" value="ZF_PHD_2"/>
    <property type="match status" value="2"/>
</dbReference>
<dbReference type="SMART" id="SM00249">
    <property type="entry name" value="PHD"/>
    <property type="match status" value="3"/>
</dbReference>